<dbReference type="OrthoDB" id="5410741at2759"/>
<proteinExistence type="predicted"/>
<gene>
    <name evidence="1" type="ORF">K469DRAFT_721736</name>
</gene>
<organism evidence="1 2">
    <name type="scientific">Zopfia rhizophila CBS 207.26</name>
    <dbReference type="NCBI Taxonomy" id="1314779"/>
    <lineage>
        <taxon>Eukaryota</taxon>
        <taxon>Fungi</taxon>
        <taxon>Dikarya</taxon>
        <taxon>Ascomycota</taxon>
        <taxon>Pezizomycotina</taxon>
        <taxon>Dothideomycetes</taxon>
        <taxon>Dothideomycetes incertae sedis</taxon>
        <taxon>Zopfiaceae</taxon>
        <taxon>Zopfia</taxon>
    </lineage>
</organism>
<sequence length="65" mass="7721">MRNRRIRRSIYTPTLTTIRKDLLSSTDNDPSHGTKSTDNVAFQAKEENWILRIGMWNILFQRVEQ</sequence>
<dbReference type="EMBL" id="ML994618">
    <property type="protein sequence ID" value="KAF2190828.1"/>
    <property type="molecule type" value="Genomic_DNA"/>
</dbReference>
<reference evidence="1" key="1">
    <citation type="journal article" date="2020" name="Stud. Mycol.">
        <title>101 Dothideomycetes genomes: a test case for predicting lifestyles and emergence of pathogens.</title>
        <authorList>
            <person name="Haridas S."/>
            <person name="Albert R."/>
            <person name="Binder M."/>
            <person name="Bloem J."/>
            <person name="Labutti K."/>
            <person name="Salamov A."/>
            <person name="Andreopoulos B."/>
            <person name="Baker S."/>
            <person name="Barry K."/>
            <person name="Bills G."/>
            <person name="Bluhm B."/>
            <person name="Cannon C."/>
            <person name="Castanera R."/>
            <person name="Culley D."/>
            <person name="Daum C."/>
            <person name="Ezra D."/>
            <person name="Gonzalez J."/>
            <person name="Henrissat B."/>
            <person name="Kuo A."/>
            <person name="Liang C."/>
            <person name="Lipzen A."/>
            <person name="Lutzoni F."/>
            <person name="Magnuson J."/>
            <person name="Mondo S."/>
            <person name="Nolan M."/>
            <person name="Ohm R."/>
            <person name="Pangilinan J."/>
            <person name="Park H.-J."/>
            <person name="Ramirez L."/>
            <person name="Alfaro M."/>
            <person name="Sun H."/>
            <person name="Tritt A."/>
            <person name="Yoshinaga Y."/>
            <person name="Zwiers L.-H."/>
            <person name="Turgeon B."/>
            <person name="Goodwin S."/>
            <person name="Spatafora J."/>
            <person name="Crous P."/>
            <person name="Grigoriev I."/>
        </authorList>
    </citation>
    <scope>NUCLEOTIDE SEQUENCE</scope>
    <source>
        <strain evidence="1">CBS 207.26</strain>
    </source>
</reference>
<keyword evidence="2" id="KW-1185">Reference proteome</keyword>
<name>A0A6A6EJC2_9PEZI</name>
<evidence type="ECO:0000313" key="1">
    <source>
        <dbReference type="EMBL" id="KAF2190828.1"/>
    </source>
</evidence>
<accession>A0A6A6EJC2</accession>
<protein>
    <submittedName>
        <fullName evidence="1">Uncharacterized protein</fullName>
    </submittedName>
</protein>
<dbReference type="AlphaFoldDB" id="A0A6A6EJC2"/>
<evidence type="ECO:0000313" key="2">
    <source>
        <dbReference type="Proteomes" id="UP000800200"/>
    </source>
</evidence>
<dbReference type="Proteomes" id="UP000800200">
    <property type="component" value="Unassembled WGS sequence"/>
</dbReference>